<evidence type="ECO:0000256" key="5">
    <source>
        <dbReference type="ARBA" id="ARBA00023065"/>
    </source>
</evidence>
<dbReference type="OrthoDB" id="310870at2759"/>
<keyword evidence="4 8" id="KW-1133">Transmembrane helix</keyword>
<reference evidence="12 13" key="1">
    <citation type="submission" date="2017-06" db="EMBL/GenBank/DDBJ databases">
        <title>A platform for efficient transgenesis in Macrostomum lignano, a flatworm model organism for stem cell research.</title>
        <authorList>
            <person name="Berezikov E."/>
        </authorList>
    </citation>
    <scope>NUCLEOTIDE SEQUENCE [LARGE SCALE GENOMIC DNA]</scope>
    <source>
        <strain evidence="12">DV1</strain>
        <tissue evidence="12">Whole organism</tissue>
    </source>
</reference>
<keyword evidence="5" id="KW-0406">Ion transport</keyword>
<feature type="transmembrane region" description="Helical" evidence="8">
    <location>
        <begin position="1055"/>
        <end position="1075"/>
    </location>
</feature>
<evidence type="ECO:0000256" key="3">
    <source>
        <dbReference type="ARBA" id="ARBA00022692"/>
    </source>
</evidence>
<feature type="domain" description="Ion transport" evidence="9">
    <location>
        <begin position="923"/>
        <end position="1153"/>
    </location>
</feature>
<evidence type="ECO:0000256" key="7">
    <source>
        <dbReference type="ARBA" id="ARBA00023303"/>
    </source>
</evidence>
<sequence>KVEGCFGETDSPVYGSRLTSLPDSACSSSPYFYSLFLNLCRHDRDRMATARLDRFVRDNFQQLKCNKYVKSQESEERICGCNRDERWHADCGVPVTPLPSREGAAADGPLQWDSATCCLRLPTNAHGRIKFRGFGRLRSANCPKFIRIQSTGIDMEALWALLTDKDKWALPYPDFVLSVNGGAGNFLGFSRKFSEKLKAAVLNITAGVRKVWIFTHGFNVGVAGQFGQVLEQASFVGSDVSNIFLIGISTWGNIYNNQMLEDDENYSKGGATLPGEHMRRYDYEKGELDKDSSLKRLDKNHTHFIMVDDGSEGCSGREIQLRTELEKFVVTKMRTIGARSGRPCIPPVVQLCVEGGKFTLLTAAQAAQEGTPVIAVRGSGRAADQLVWADEVRRLPAASRPSEAEVRAQIKHLIGEFVNTSGPMERRALEKALFRFAYESAEAFPMDLLTVFDPIEDTDLSRSVLYLVFRHPDFKDDTMTQVVLAMSWDRADIAESEIFSAISESQLRELNMNRLFIKALMYQQKGFIELFMDYGVSAVNVLNRERMERLYLKFITQGTQQSERLLARLIQTRDNMESCKCSGGAQKPHKFSMSCGIEEKEILLLIGRIIKTLTNDVLDNIYTEAYLTDNPSADPTKDLYPPRKRDGSRKFNLQDLFIWAILCHNMELAVLFWKNGKNQISTALIGRLLLQHMAEDADSNDEMELKSVFEADSQRFEELALGVLAKCYERNRDITKAVLIRELPMWNSQTPLAIAEGSQCLDFMHHSSVQDLLTMIWMGGMVTNTATWRIITCLFLPFLTPFLIFKTHRKFNYMHIHEWCKQERSKLNQSTVSLDNQEKARLINVLEDVQVVDKSAVNTREYLETIMVDEVVESLEVSLKTRQQMRMESLYQKRQGFMNLSFLSCLQLFFMSPLVKCILNCLSTLMFLSMLSYIVLVELGQRCDPSKPLHWTEWFIFMWVLQFMAEEVRQFSHFRSLTTKLNGMSYWDKFDLLLCSLFITCVVMRLFFPRLCDWVQCVYAVTLALFFLRFMQFYYVHHTLGPKVLMIIEMFSDVVFFVAILVVIMLAFGVASLSLRDESQKLSGAMIKNMITIPYWQMYGELSLEDIEKEVDNNSVRYVVTLIMLGIYMLGTNVLLLNLLIAMFGNTFDRMQTSSFKYWSYIRHDFIKEYYYRPWLPPPVIFIIHIMRLSQLVYYKVLRRHCCKAEPRPRKSDDFAMRLDLTYHLRLQAFEKQVTDSYMKEFCVLHPHPEQE</sequence>
<keyword evidence="3 8" id="KW-0812">Transmembrane</keyword>
<evidence type="ECO:0000313" key="12">
    <source>
        <dbReference type="EMBL" id="PAA81062.1"/>
    </source>
</evidence>
<comment type="subcellular location">
    <subcellularLocation>
        <location evidence="1">Membrane</location>
        <topology evidence="1">Multi-pass membrane protein</topology>
    </subcellularLocation>
</comment>
<feature type="transmembrane region" description="Helical" evidence="8">
    <location>
        <begin position="917"/>
        <end position="936"/>
    </location>
</feature>
<dbReference type="InterPro" id="IPR057366">
    <property type="entry name" value="TRPM-like"/>
</dbReference>
<evidence type="ECO:0000313" key="13">
    <source>
        <dbReference type="Proteomes" id="UP000215902"/>
    </source>
</evidence>
<feature type="transmembrane region" description="Helical" evidence="8">
    <location>
        <begin position="786"/>
        <end position="805"/>
    </location>
</feature>
<comment type="caution">
    <text evidence="12">The sequence shown here is derived from an EMBL/GenBank/DDBJ whole genome shotgun (WGS) entry which is preliminary data.</text>
</comment>
<evidence type="ECO:0000256" key="8">
    <source>
        <dbReference type="SAM" id="Phobius"/>
    </source>
</evidence>
<dbReference type="EMBL" id="NIVC01000552">
    <property type="protein sequence ID" value="PAA81062.1"/>
    <property type="molecule type" value="Genomic_DNA"/>
</dbReference>
<dbReference type="AlphaFoldDB" id="A0A267G743"/>
<feature type="transmembrane region" description="Helical" evidence="8">
    <location>
        <begin position="990"/>
        <end position="1008"/>
    </location>
</feature>
<dbReference type="Pfam" id="PF00520">
    <property type="entry name" value="Ion_trans"/>
    <property type="match status" value="1"/>
</dbReference>
<dbReference type="InterPro" id="IPR041491">
    <property type="entry name" value="TRPM_SLOG"/>
</dbReference>
<evidence type="ECO:0008006" key="14">
    <source>
        <dbReference type="Google" id="ProtNLM"/>
    </source>
</evidence>
<organism evidence="12 13">
    <name type="scientific">Macrostomum lignano</name>
    <dbReference type="NCBI Taxonomy" id="282301"/>
    <lineage>
        <taxon>Eukaryota</taxon>
        <taxon>Metazoa</taxon>
        <taxon>Spiralia</taxon>
        <taxon>Lophotrochozoa</taxon>
        <taxon>Platyhelminthes</taxon>
        <taxon>Rhabditophora</taxon>
        <taxon>Macrostomorpha</taxon>
        <taxon>Macrostomida</taxon>
        <taxon>Macrostomidae</taxon>
        <taxon>Macrostomum</taxon>
    </lineage>
</organism>
<dbReference type="GO" id="GO:0005886">
    <property type="term" value="C:plasma membrane"/>
    <property type="evidence" value="ECO:0007669"/>
    <property type="project" value="TreeGrafter"/>
</dbReference>
<feature type="domain" description="TRPM-like" evidence="11">
    <location>
        <begin position="503"/>
        <end position="766"/>
    </location>
</feature>
<keyword evidence="7" id="KW-0407">Ion channel</keyword>
<dbReference type="GO" id="GO:0099604">
    <property type="term" value="F:ligand-gated calcium channel activity"/>
    <property type="evidence" value="ECO:0007669"/>
    <property type="project" value="TreeGrafter"/>
</dbReference>
<dbReference type="Pfam" id="PF18139">
    <property type="entry name" value="LSDAT_euk"/>
    <property type="match status" value="1"/>
</dbReference>
<protein>
    <recommendedName>
        <fullName evidence="14">Ion_trans domain-containing protein</fullName>
    </recommendedName>
</protein>
<gene>
    <name evidence="12" type="ORF">BOX15_Mlig022096g2</name>
</gene>
<evidence type="ECO:0000256" key="6">
    <source>
        <dbReference type="ARBA" id="ARBA00023136"/>
    </source>
</evidence>
<proteinExistence type="predicted"/>
<feature type="transmembrane region" description="Helical" evidence="8">
    <location>
        <begin position="1118"/>
        <end position="1144"/>
    </location>
</feature>
<evidence type="ECO:0000259" key="10">
    <source>
        <dbReference type="Pfam" id="PF18139"/>
    </source>
</evidence>
<keyword evidence="13" id="KW-1185">Reference proteome</keyword>
<evidence type="ECO:0000256" key="4">
    <source>
        <dbReference type="ARBA" id="ARBA00022989"/>
    </source>
</evidence>
<dbReference type="PANTHER" id="PTHR13800:SF12">
    <property type="entry name" value="TRANSIENT RECEPTOR POTENTIAL CATION CHANNEL SUBFAMILY M MEMBER-LIKE 2"/>
    <property type="match status" value="1"/>
</dbReference>
<evidence type="ECO:0000259" key="9">
    <source>
        <dbReference type="Pfam" id="PF00520"/>
    </source>
</evidence>
<feature type="non-terminal residue" evidence="12">
    <location>
        <position position="1"/>
    </location>
</feature>
<evidence type="ECO:0000256" key="1">
    <source>
        <dbReference type="ARBA" id="ARBA00004141"/>
    </source>
</evidence>
<feature type="transmembrane region" description="Helical" evidence="8">
    <location>
        <begin position="1017"/>
        <end position="1035"/>
    </location>
</feature>
<evidence type="ECO:0000256" key="2">
    <source>
        <dbReference type="ARBA" id="ARBA00022448"/>
    </source>
</evidence>
<feature type="domain" description="TRPM SLOG" evidence="10">
    <location>
        <begin position="145"/>
        <end position="422"/>
    </location>
</feature>
<keyword evidence="2" id="KW-0813">Transport</keyword>
<accession>A0A267G743</accession>
<dbReference type="InterPro" id="IPR050927">
    <property type="entry name" value="TRPM"/>
</dbReference>
<dbReference type="Proteomes" id="UP000215902">
    <property type="component" value="Unassembled WGS sequence"/>
</dbReference>
<dbReference type="InterPro" id="IPR005821">
    <property type="entry name" value="Ion_trans_dom"/>
</dbReference>
<dbReference type="PANTHER" id="PTHR13800">
    <property type="entry name" value="TRANSIENT RECEPTOR POTENTIAL CATION CHANNEL, SUBFAMILY M, MEMBER 6"/>
    <property type="match status" value="1"/>
</dbReference>
<name>A0A267G743_9PLAT</name>
<keyword evidence="6 8" id="KW-0472">Membrane</keyword>
<evidence type="ECO:0000259" key="11">
    <source>
        <dbReference type="Pfam" id="PF25508"/>
    </source>
</evidence>
<dbReference type="Pfam" id="PF25508">
    <property type="entry name" value="TRPM2"/>
    <property type="match status" value="1"/>
</dbReference>
<dbReference type="STRING" id="282301.A0A267G743"/>